<dbReference type="EMBL" id="FNDT01000008">
    <property type="protein sequence ID" value="SDI26885.1"/>
    <property type="molecule type" value="Genomic_DNA"/>
</dbReference>
<dbReference type="Proteomes" id="UP000199258">
    <property type="component" value="Unassembled WGS sequence"/>
</dbReference>
<evidence type="ECO:0000313" key="3">
    <source>
        <dbReference type="Proteomes" id="UP000199258"/>
    </source>
</evidence>
<sequence length="157" mass="15922">MEPTETPAPTLEPLPAGPDDPFVPPPHGEPAPGPFVPPPHGEPNPGAPSSNVVTPSPEWGAVGITVQAGTSFTITGGGYQPGQRIQVFFGPANTDYSIIGDQSAYASLSGDYSFTITLSPGIAPGSYGVMTATPDGLAGGPEIDATRRWASVEVVAP</sequence>
<gene>
    <name evidence="2" type="ORF">SAMN04488693_10856</name>
</gene>
<name>A0A1G8J6K0_9MICC</name>
<reference evidence="2 3" key="1">
    <citation type="submission" date="2016-10" db="EMBL/GenBank/DDBJ databases">
        <authorList>
            <person name="de Groot N.N."/>
        </authorList>
    </citation>
    <scope>NUCLEOTIDE SEQUENCE [LARGE SCALE GENOMIC DNA]</scope>
    <source>
        <strain evidence="2 3">NP_1H</strain>
    </source>
</reference>
<dbReference type="AlphaFoldDB" id="A0A1G8J6K0"/>
<accession>A0A1G8J6K0</accession>
<feature type="region of interest" description="Disordered" evidence="1">
    <location>
        <begin position="1"/>
        <end position="56"/>
    </location>
</feature>
<keyword evidence="3" id="KW-1185">Reference proteome</keyword>
<organism evidence="2 3">
    <name type="scientific">Arthrobacter subterraneus</name>
    <dbReference type="NCBI Taxonomy" id="335973"/>
    <lineage>
        <taxon>Bacteria</taxon>
        <taxon>Bacillati</taxon>
        <taxon>Actinomycetota</taxon>
        <taxon>Actinomycetes</taxon>
        <taxon>Micrococcales</taxon>
        <taxon>Micrococcaceae</taxon>
        <taxon>Arthrobacter</taxon>
    </lineage>
</organism>
<protein>
    <submittedName>
        <fullName evidence="2">Uncharacterized protein</fullName>
    </submittedName>
</protein>
<proteinExistence type="predicted"/>
<evidence type="ECO:0000256" key="1">
    <source>
        <dbReference type="SAM" id="MobiDB-lite"/>
    </source>
</evidence>
<evidence type="ECO:0000313" key="2">
    <source>
        <dbReference type="EMBL" id="SDI26885.1"/>
    </source>
</evidence>
<feature type="compositionally biased region" description="Pro residues" evidence="1">
    <location>
        <begin position="10"/>
        <end position="46"/>
    </location>
</feature>